<feature type="transmembrane region" description="Helical" evidence="1">
    <location>
        <begin position="203"/>
        <end position="225"/>
    </location>
</feature>
<feature type="transmembrane region" description="Helical" evidence="1">
    <location>
        <begin position="139"/>
        <end position="157"/>
    </location>
</feature>
<dbReference type="InterPro" id="IPR052776">
    <property type="entry name" value="Chloro_ReproSupport/MetalTrans"/>
</dbReference>
<sequence>MADDGLTGLLFLGFGLGLLHAFDADHIMAVTALGTRRPGWRRVLRFCTAWALGHGATILAIGIVVLALGWHLPEGLYALAEGGVGLVLIALGLWVWADLWRRGVRLRPHRHGSRLHVHLATPAHLHPPRTVRLADHSPTMVGILHGFAGAAPLMALVPTLHQGGAWAGLAYLLLFSLGVLASMLAFGLLFGGLQGWLARRGEALMNGFRLLVGALSLGLGGAWLAG</sequence>
<dbReference type="STRING" id="381306.AN478_12270"/>
<protein>
    <submittedName>
        <fullName evidence="3">ABC-type nickel/cobalt efflux system, permease component RcnA</fullName>
    </submittedName>
</protein>
<keyword evidence="1" id="KW-1133">Transmembrane helix</keyword>
<dbReference type="Proteomes" id="UP000183104">
    <property type="component" value="Unassembled WGS sequence"/>
</dbReference>
<evidence type="ECO:0000259" key="2">
    <source>
        <dbReference type="Pfam" id="PF13386"/>
    </source>
</evidence>
<feature type="transmembrane region" description="Helical" evidence="1">
    <location>
        <begin position="76"/>
        <end position="97"/>
    </location>
</feature>
<feature type="domain" description="Urease accessory protein UreH-like transmembrane" evidence="2">
    <location>
        <begin position="30"/>
        <end position="214"/>
    </location>
</feature>
<accession>A0A0P9C341</accession>
<organism evidence="3 4">
    <name type="scientific">Thiohalorhabdus denitrificans</name>
    <dbReference type="NCBI Taxonomy" id="381306"/>
    <lineage>
        <taxon>Bacteria</taxon>
        <taxon>Pseudomonadati</taxon>
        <taxon>Pseudomonadota</taxon>
        <taxon>Gammaproteobacteria</taxon>
        <taxon>Thiohalorhabdales</taxon>
        <taxon>Thiohalorhabdaceae</taxon>
        <taxon>Thiohalorhabdus</taxon>
    </lineage>
</organism>
<name>A0A0P9C341_9GAMM</name>
<dbReference type="InterPro" id="IPR039447">
    <property type="entry name" value="UreH-like_TM_dom"/>
</dbReference>
<dbReference type="RefSeq" id="WP_054966908.1">
    <property type="nucleotide sequence ID" value="NZ_FMUN01000001.1"/>
</dbReference>
<dbReference type="PANTHER" id="PTHR33876">
    <property type="entry name" value="UNNAMED PRODUCT"/>
    <property type="match status" value="1"/>
</dbReference>
<dbReference type="PANTHER" id="PTHR33876:SF4">
    <property type="entry name" value="CHLOROPLAST PROTEIN FOR GROWTH AND FERTILITY 2"/>
    <property type="match status" value="1"/>
</dbReference>
<feature type="transmembrane region" description="Helical" evidence="1">
    <location>
        <begin position="6"/>
        <end position="22"/>
    </location>
</feature>
<gene>
    <name evidence="3" type="ORF">SAMN05661077_0402</name>
</gene>
<proteinExistence type="predicted"/>
<feature type="transmembrane region" description="Helical" evidence="1">
    <location>
        <begin position="169"/>
        <end position="191"/>
    </location>
</feature>
<evidence type="ECO:0000313" key="4">
    <source>
        <dbReference type="Proteomes" id="UP000183104"/>
    </source>
</evidence>
<keyword evidence="1" id="KW-0472">Membrane</keyword>
<dbReference type="Pfam" id="PF13386">
    <property type="entry name" value="DsbD_2"/>
    <property type="match status" value="1"/>
</dbReference>
<dbReference type="EMBL" id="FMUN01000001">
    <property type="protein sequence ID" value="SCX78224.1"/>
    <property type="molecule type" value="Genomic_DNA"/>
</dbReference>
<keyword evidence="1" id="KW-0812">Transmembrane</keyword>
<dbReference type="AlphaFoldDB" id="A0A0P9C341"/>
<evidence type="ECO:0000256" key="1">
    <source>
        <dbReference type="SAM" id="Phobius"/>
    </source>
</evidence>
<feature type="transmembrane region" description="Helical" evidence="1">
    <location>
        <begin position="43"/>
        <end position="70"/>
    </location>
</feature>
<evidence type="ECO:0000313" key="3">
    <source>
        <dbReference type="EMBL" id="SCX78224.1"/>
    </source>
</evidence>
<keyword evidence="4" id="KW-1185">Reference proteome</keyword>
<reference evidence="4" key="1">
    <citation type="submission" date="2016-10" db="EMBL/GenBank/DDBJ databases">
        <authorList>
            <person name="Varghese N."/>
        </authorList>
    </citation>
    <scope>NUCLEOTIDE SEQUENCE [LARGE SCALE GENOMIC DNA]</scope>
    <source>
        <strain evidence="4">HL 19</strain>
    </source>
</reference>